<dbReference type="SUPFAM" id="SSF46689">
    <property type="entry name" value="Homeodomain-like"/>
    <property type="match status" value="1"/>
</dbReference>
<keyword evidence="1" id="KW-0805">Transcription regulation</keyword>
<proteinExistence type="predicted"/>
<dbReference type="PRINTS" id="PR00455">
    <property type="entry name" value="HTHTETR"/>
</dbReference>
<organism evidence="6 7">
    <name type="scientific">Streptomyces violascens</name>
    <dbReference type="NCBI Taxonomy" id="67381"/>
    <lineage>
        <taxon>Bacteria</taxon>
        <taxon>Bacillati</taxon>
        <taxon>Actinomycetota</taxon>
        <taxon>Actinomycetes</taxon>
        <taxon>Kitasatosporales</taxon>
        <taxon>Streptomycetaceae</taxon>
        <taxon>Streptomyces</taxon>
    </lineage>
</organism>
<evidence type="ECO:0000256" key="3">
    <source>
        <dbReference type="ARBA" id="ARBA00023163"/>
    </source>
</evidence>
<dbReference type="InterPro" id="IPR009057">
    <property type="entry name" value="Homeodomain-like_sf"/>
</dbReference>
<dbReference type="PANTHER" id="PTHR30055:SF234">
    <property type="entry name" value="HTH-TYPE TRANSCRIPTIONAL REGULATOR BETI"/>
    <property type="match status" value="1"/>
</dbReference>
<protein>
    <submittedName>
        <fullName evidence="6">TetR family transcriptional regulator</fullName>
    </submittedName>
</protein>
<evidence type="ECO:0000256" key="4">
    <source>
        <dbReference type="PROSITE-ProRule" id="PRU00335"/>
    </source>
</evidence>
<evidence type="ECO:0000313" key="6">
    <source>
        <dbReference type="EMBL" id="GHI43198.1"/>
    </source>
</evidence>
<dbReference type="PANTHER" id="PTHR30055">
    <property type="entry name" value="HTH-TYPE TRANSCRIPTIONAL REGULATOR RUTR"/>
    <property type="match status" value="1"/>
</dbReference>
<evidence type="ECO:0000259" key="5">
    <source>
        <dbReference type="PROSITE" id="PS50977"/>
    </source>
</evidence>
<dbReference type="PROSITE" id="PS50977">
    <property type="entry name" value="HTH_TETR_2"/>
    <property type="match status" value="1"/>
</dbReference>
<feature type="DNA-binding region" description="H-T-H motif" evidence="4">
    <location>
        <begin position="31"/>
        <end position="50"/>
    </location>
</feature>
<sequence>MARQERAVRTRNALIESAAELFDRDGFETASLSTISARAGVSNGALHFHFASKAALAGAVCEAAAQRLGRITGGGGEQADGALQILIDASHALLRGFSHDVVLRAGFDLGDSPESTGAGEDLHRRWQGWVEAVFAQADREGTLAGDVSAQDAALAVVAAVAGFEALGGQDPQWLSPATLTRFWGLLLPRLAEKSVLDRLVASGTASRAG</sequence>
<gene>
    <name evidence="6" type="ORF">Sviol_76060</name>
</gene>
<keyword evidence="7" id="KW-1185">Reference proteome</keyword>
<evidence type="ECO:0000313" key="7">
    <source>
        <dbReference type="Proteomes" id="UP001050808"/>
    </source>
</evidence>
<comment type="caution">
    <text evidence="6">The sequence shown here is derived from an EMBL/GenBank/DDBJ whole genome shotgun (WGS) entry which is preliminary data.</text>
</comment>
<dbReference type="InterPro" id="IPR050109">
    <property type="entry name" value="HTH-type_TetR-like_transc_reg"/>
</dbReference>
<dbReference type="Pfam" id="PF00440">
    <property type="entry name" value="TetR_N"/>
    <property type="match status" value="1"/>
</dbReference>
<dbReference type="SUPFAM" id="SSF48498">
    <property type="entry name" value="Tetracyclin repressor-like, C-terminal domain"/>
    <property type="match status" value="1"/>
</dbReference>
<dbReference type="Gene3D" id="1.10.357.10">
    <property type="entry name" value="Tetracycline Repressor, domain 2"/>
    <property type="match status" value="1"/>
</dbReference>
<dbReference type="InterPro" id="IPR036271">
    <property type="entry name" value="Tet_transcr_reg_TetR-rel_C_sf"/>
</dbReference>
<reference evidence="6" key="1">
    <citation type="submission" date="2024-05" db="EMBL/GenBank/DDBJ databases">
        <title>Whole genome shotgun sequence of Streptomyces violascens NBRC 12920.</title>
        <authorList>
            <person name="Komaki H."/>
            <person name="Tamura T."/>
        </authorList>
    </citation>
    <scope>NUCLEOTIDE SEQUENCE</scope>
    <source>
        <strain evidence="6">NBRC 12920</strain>
    </source>
</reference>
<keyword evidence="2 4" id="KW-0238">DNA-binding</keyword>
<keyword evidence="3" id="KW-0804">Transcription</keyword>
<evidence type="ECO:0000256" key="2">
    <source>
        <dbReference type="ARBA" id="ARBA00023125"/>
    </source>
</evidence>
<dbReference type="NCBIfam" id="NF041196">
    <property type="entry name" value="ScbR_bind_reg"/>
    <property type="match status" value="1"/>
</dbReference>
<feature type="domain" description="HTH tetR-type" evidence="5">
    <location>
        <begin position="8"/>
        <end position="68"/>
    </location>
</feature>
<accession>A0ABQ3R0Y1</accession>
<evidence type="ECO:0000256" key="1">
    <source>
        <dbReference type="ARBA" id="ARBA00023015"/>
    </source>
</evidence>
<name>A0ABQ3R0Y1_9ACTN</name>
<dbReference type="PROSITE" id="PS01081">
    <property type="entry name" value="HTH_TETR_1"/>
    <property type="match status" value="1"/>
</dbReference>
<dbReference type="InterPro" id="IPR023772">
    <property type="entry name" value="DNA-bd_HTH_TetR-type_CS"/>
</dbReference>
<dbReference type="RefSeq" id="WP_189970483.1">
    <property type="nucleotide sequence ID" value="NZ_BMUA01000036.1"/>
</dbReference>
<dbReference type="InterPro" id="IPR001647">
    <property type="entry name" value="HTH_TetR"/>
</dbReference>
<dbReference type="Proteomes" id="UP001050808">
    <property type="component" value="Unassembled WGS sequence"/>
</dbReference>
<dbReference type="InterPro" id="IPR047923">
    <property type="entry name" value="ArpA-like"/>
</dbReference>
<dbReference type="EMBL" id="BNDY01000018">
    <property type="protein sequence ID" value="GHI43198.1"/>
    <property type="molecule type" value="Genomic_DNA"/>
</dbReference>